<dbReference type="InterPro" id="IPR019019">
    <property type="entry name" value="H-type_lectin_domain"/>
</dbReference>
<accession>A0ABN8QNS8</accession>
<dbReference type="InterPro" id="IPR036058">
    <property type="entry name" value="Kazal_dom_sf"/>
</dbReference>
<dbReference type="Pfam" id="PF00059">
    <property type="entry name" value="Lectin_C"/>
    <property type="match status" value="1"/>
</dbReference>
<dbReference type="CDD" id="cd00037">
    <property type="entry name" value="CLECT"/>
    <property type="match status" value="1"/>
</dbReference>
<reference evidence="6 7" key="1">
    <citation type="submission" date="2022-05" db="EMBL/GenBank/DDBJ databases">
        <authorList>
            <consortium name="Genoscope - CEA"/>
            <person name="William W."/>
        </authorList>
    </citation>
    <scope>NUCLEOTIDE SEQUENCE [LARGE SCALE GENOMIC DNA]</scope>
</reference>
<dbReference type="InterPro" id="IPR001304">
    <property type="entry name" value="C-type_lectin-like"/>
</dbReference>
<dbReference type="SUPFAM" id="SSF56436">
    <property type="entry name" value="C-type lectin-like"/>
    <property type="match status" value="1"/>
</dbReference>
<dbReference type="Pfam" id="PF23283">
    <property type="entry name" value="D8C_UMOD"/>
    <property type="match status" value="2"/>
</dbReference>
<name>A0ABN8QNS8_9CNID</name>
<dbReference type="Gene3D" id="3.30.60.30">
    <property type="match status" value="1"/>
</dbReference>
<evidence type="ECO:0000259" key="3">
    <source>
        <dbReference type="PROSITE" id="PS50041"/>
    </source>
</evidence>
<dbReference type="PROSITE" id="PS00615">
    <property type="entry name" value="C_TYPE_LECTIN_1"/>
    <property type="match status" value="1"/>
</dbReference>
<comment type="caution">
    <text evidence="6">The sequence shown here is derived from an EMBL/GenBank/DDBJ whole genome shotgun (WGS) entry which is preliminary data.</text>
</comment>
<evidence type="ECO:0000256" key="2">
    <source>
        <dbReference type="ARBA" id="ARBA00023157"/>
    </source>
</evidence>
<dbReference type="PROSITE" id="PS51886">
    <property type="entry name" value="TLDC"/>
    <property type="match status" value="1"/>
</dbReference>
<dbReference type="InterPro" id="IPR050111">
    <property type="entry name" value="C-type_lectin/snaclec_domain"/>
</dbReference>
<dbReference type="SMART" id="SM00584">
    <property type="entry name" value="TLDc"/>
    <property type="match status" value="1"/>
</dbReference>
<feature type="domain" description="TLDc" evidence="5">
    <location>
        <begin position="1051"/>
        <end position="1235"/>
    </location>
</feature>
<feature type="domain" description="Kazal-like" evidence="4">
    <location>
        <begin position="579"/>
        <end position="627"/>
    </location>
</feature>
<dbReference type="InterPro" id="IPR006571">
    <property type="entry name" value="TLDc_dom"/>
</dbReference>
<proteinExistence type="predicted"/>
<dbReference type="InterPro" id="IPR018378">
    <property type="entry name" value="C-type_lectin_CS"/>
</dbReference>
<dbReference type="PANTHER" id="PTHR22803">
    <property type="entry name" value="MANNOSE, PHOSPHOLIPASE, LECTIN RECEPTOR RELATED"/>
    <property type="match status" value="1"/>
</dbReference>
<evidence type="ECO:0000259" key="4">
    <source>
        <dbReference type="PROSITE" id="PS51465"/>
    </source>
</evidence>
<dbReference type="Gene3D" id="3.10.100.10">
    <property type="entry name" value="Mannose-Binding Protein A, subunit A"/>
    <property type="match status" value="1"/>
</dbReference>
<protein>
    <submittedName>
        <fullName evidence="6">Uncharacterized protein</fullName>
    </submittedName>
</protein>
<dbReference type="Gene3D" id="2.60.40.2080">
    <property type="match status" value="4"/>
</dbReference>
<dbReference type="PROSITE" id="PS50041">
    <property type="entry name" value="C_TYPE_LECTIN_2"/>
    <property type="match status" value="1"/>
</dbReference>
<gene>
    <name evidence="6" type="ORF">PLOB_00007573</name>
</gene>
<sequence length="1235" mass="138942">MFCSILECYHYTFLNESSRANSFYNISIDFLCDDDLNGWYRFGGNAGKQMADSCVPDFRCGAELPGWLNGSHPEIAEGAVRRKVCFRYKNNCCEYSTSITVRNCGGFYVYHVGKPPICNFRYCGNGTHKPKCYHYTVLNESGRANSFYNISIDFLCDDHLNGWYRFGGDAGKQMADSCVPEFRCGAELPGWLNGSHPEIAEGAVRRKVCFRYKNNCCEYSTSITVRNCGGFYVYHVGKPPICNFRYCGNGTHKPRFSYQIGKVDVSKTRQEWSRNSSKCEAPTHCTLPRCTDVTFHREFVGSRTVHVFVSLSHEENSSMAHTPSALWAESINTVGFKLCSRTAGNKNDTGMINWLAFEDQPSTDITHGSVVLGGIWTTETKCEKVAFSQSFASKPYVFVSAKYGRSTKPTDAVYVWLENVNSEGFEVCIREFLPFDGKHRDTILDWFAFLRLDNVTAGEKFFPNDGYPSAEDNYGFCQDVSFNKTFQESPVVLVSVNHRYDRHANGRFLLENNIISTWVENVGLQSMRICVKDLSGSGPIHDPLTVTYAVVGDIDPCLNVQCPRFGVCKAYNAYGGRCECNDQCPSYQDPVCSASGTTYDNQCWQKLGYCKRLESDPRIYHPGNCEVFPFVRGREDLLRVPKWLDSSCQTVTFPPYRFYPDKQVHVQITANHIKLNDSVKVHDAVTAWTENISAKTFTVCALQAGRKKEKFTPFASIDWAAYQGGPPEALTGTVNLPKWWSGTNCEKVTFPKGNFTEAPVVLVTSEHLKTGQEYDAALIWTEDVTNSSFQVCLRELQNFDGKHEDISVNWFAFSKSLKKPLSFEHGSVDFIGTNNTSPPPLDENNNAFCKFVLFTRSYSSTPTVLIAANHSTNVSGNSAPVHNGISTWIENMNASGFRVCVKELFGTRYDPLSVSYAVLTDICDPGWSYFNSFCYAVSEKCANWTEALANCRQKNASLVNVYSKEENVFIQRLRNGAKSWLGLNDISREGTFTWAGSRPGNFTAWAKNQPNNVGDEDCAHTLGIGHNYKWNDVKCSDCHQYTCKKGLQDSAIVGSNINHLTLLFNWLKPVAKSVNPFRKHCWRASVDGWAARTFHSGCDGKGPTVTIIRVGRYIFGGYTSKSWGNYDSYQYDSKAFLFSLVNKPGWAPVKLPQTGEYAFYKRSIRTNNYYGPTFGGGFDIYISNYASSNSDSYSNLGHTYSPPRGYSYRSTFARTFLAGSHYFTPDEVETFYETT</sequence>
<evidence type="ECO:0000256" key="1">
    <source>
        <dbReference type="ARBA" id="ARBA00022729"/>
    </source>
</evidence>
<dbReference type="EMBL" id="CALNXK010000136">
    <property type="protein sequence ID" value="CAH3166159.1"/>
    <property type="molecule type" value="Genomic_DNA"/>
</dbReference>
<evidence type="ECO:0000259" key="5">
    <source>
        <dbReference type="PROSITE" id="PS51886"/>
    </source>
</evidence>
<keyword evidence="1" id="KW-0732">Signal</keyword>
<keyword evidence="2" id="KW-1015">Disulfide bond</keyword>
<dbReference type="InterPro" id="IPR016186">
    <property type="entry name" value="C-type_lectin-like/link_sf"/>
</dbReference>
<keyword evidence="7" id="KW-1185">Reference proteome</keyword>
<dbReference type="SUPFAM" id="SSF141086">
    <property type="entry name" value="Agglutinin HPA-like"/>
    <property type="match status" value="1"/>
</dbReference>
<dbReference type="SUPFAM" id="SSF100895">
    <property type="entry name" value="Kazal-type serine protease inhibitors"/>
    <property type="match status" value="1"/>
</dbReference>
<dbReference type="SMART" id="SM00034">
    <property type="entry name" value="CLECT"/>
    <property type="match status" value="1"/>
</dbReference>
<dbReference type="InterPro" id="IPR057774">
    <property type="entry name" value="D8C_UMOD/GP2/OIT3-like"/>
</dbReference>
<dbReference type="Pfam" id="PF09458">
    <property type="entry name" value="H_lectin"/>
    <property type="match status" value="1"/>
</dbReference>
<dbReference type="Pfam" id="PF07534">
    <property type="entry name" value="TLD"/>
    <property type="match status" value="1"/>
</dbReference>
<dbReference type="InterPro" id="IPR016187">
    <property type="entry name" value="CTDL_fold"/>
</dbReference>
<dbReference type="Proteomes" id="UP001159405">
    <property type="component" value="Unassembled WGS sequence"/>
</dbReference>
<dbReference type="PROSITE" id="PS51465">
    <property type="entry name" value="KAZAL_2"/>
    <property type="match status" value="1"/>
</dbReference>
<evidence type="ECO:0000313" key="7">
    <source>
        <dbReference type="Proteomes" id="UP001159405"/>
    </source>
</evidence>
<organism evidence="6 7">
    <name type="scientific">Porites lobata</name>
    <dbReference type="NCBI Taxonomy" id="104759"/>
    <lineage>
        <taxon>Eukaryota</taxon>
        <taxon>Metazoa</taxon>
        <taxon>Cnidaria</taxon>
        <taxon>Anthozoa</taxon>
        <taxon>Hexacorallia</taxon>
        <taxon>Scleractinia</taxon>
        <taxon>Fungiina</taxon>
        <taxon>Poritidae</taxon>
        <taxon>Porites</taxon>
    </lineage>
</organism>
<evidence type="ECO:0000313" key="6">
    <source>
        <dbReference type="EMBL" id="CAH3166159.1"/>
    </source>
</evidence>
<feature type="domain" description="C-type lectin" evidence="3">
    <location>
        <begin position="930"/>
        <end position="1044"/>
    </location>
</feature>
<dbReference type="InterPro" id="IPR002350">
    <property type="entry name" value="Kazal_dom"/>
</dbReference>
<dbReference type="InterPro" id="IPR037221">
    <property type="entry name" value="H-type_lectin_dom_sf"/>
</dbReference>